<evidence type="ECO:0000259" key="1">
    <source>
        <dbReference type="Pfam" id="PF12697"/>
    </source>
</evidence>
<feature type="domain" description="AB hydrolase-1" evidence="1">
    <location>
        <begin position="10"/>
        <end position="229"/>
    </location>
</feature>
<evidence type="ECO:0000313" key="2">
    <source>
        <dbReference type="EMBL" id="TCO19661.1"/>
    </source>
</evidence>
<dbReference type="InterPro" id="IPR000073">
    <property type="entry name" value="AB_hydrolase_1"/>
</dbReference>
<protein>
    <submittedName>
        <fullName evidence="2">Thioesterase domain-containing protein</fullName>
    </submittedName>
</protein>
<dbReference type="Gene3D" id="3.40.50.1820">
    <property type="entry name" value="alpha/beta hydrolase"/>
    <property type="match status" value="1"/>
</dbReference>
<dbReference type="GO" id="GO:0003824">
    <property type="term" value="F:catalytic activity"/>
    <property type="evidence" value="ECO:0007669"/>
    <property type="project" value="UniProtKB-ARBA"/>
</dbReference>
<dbReference type="PANTHER" id="PTHR37017">
    <property type="entry name" value="AB HYDROLASE-1 DOMAIN-CONTAINING PROTEIN-RELATED"/>
    <property type="match status" value="1"/>
</dbReference>
<dbReference type="InterPro" id="IPR029058">
    <property type="entry name" value="AB_hydrolase_fold"/>
</dbReference>
<accession>A0A4R2H320</accession>
<name>A0A4R2H320_9ACTN</name>
<organism evidence="2 3">
    <name type="scientific">Kribbella steppae</name>
    <dbReference type="NCBI Taxonomy" id="2512223"/>
    <lineage>
        <taxon>Bacteria</taxon>
        <taxon>Bacillati</taxon>
        <taxon>Actinomycetota</taxon>
        <taxon>Actinomycetes</taxon>
        <taxon>Propionibacteriales</taxon>
        <taxon>Kribbellaceae</taxon>
        <taxon>Kribbella</taxon>
    </lineage>
</organism>
<comment type="caution">
    <text evidence="2">The sequence shown here is derived from an EMBL/GenBank/DDBJ whole genome shotgun (WGS) entry which is preliminary data.</text>
</comment>
<gene>
    <name evidence="2" type="ORF">EV652_11360</name>
</gene>
<dbReference type="InterPro" id="IPR052897">
    <property type="entry name" value="Sec-Metab_Biosynth_Hydrolase"/>
</dbReference>
<sequence>MRMAAETPTIVLVHGAWADATGFAAEIRALQDRGYSAVGFGNPLRDLAGDAAYLAGFLRTLSGPIVLVGHSYGGNVISTAAIANEQVQALVYLNGWMCDVGESQQQLLERFEGSLVGPSIRPVPFTNPDGSEGTDLYLAHEAFHEAFAADVDPATAAVMAAAQRPYAAAAFAATPSSPPAWNTLPCWYLLGTEDRAIPPELQRFMAERANATIVEVAASHVSFVSQPEAATQLILQAAEATAVAG</sequence>
<dbReference type="AlphaFoldDB" id="A0A4R2H320"/>
<proteinExistence type="predicted"/>
<dbReference type="Pfam" id="PF12697">
    <property type="entry name" value="Abhydrolase_6"/>
    <property type="match status" value="1"/>
</dbReference>
<dbReference type="SUPFAM" id="SSF53474">
    <property type="entry name" value="alpha/beta-Hydrolases"/>
    <property type="match status" value="1"/>
</dbReference>
<dbReference type="PANTHER" id="PTHR37017:SF11">
    <property type="entry name" value="ESTERASE_LIPASE_THIOESTERASE DOMAIN-CONTAINING PROTEIN"/>
    <property type="match status" value="1"/>
</dbReference>
<dbReference type="RefSeq" id="WP_242002144.1">
    <property type="nucleotide sequence ID" value="NZ_SLWN01000013.1"/>
</dbReference>
<evidence type="ECO:0000313" key="3">
    <source>
        <dbReference type="Proteomes" id="UP000294508"/>
    </source>
</evidence>
<reference evidence="2 3" key="1">
    <citation type="journal article" date="2015" name="Stand. Genomic Sci.">
        <title>Genomic Encyclopedia of Bacterial and Archaeal Type Strains, Phase III: the genomes of soil and plant-associated and newly described type strains.</title>
        <authorList>
            <person name="Whitman W.B."/>
            <person name="Woyke T."/>
            <person name="Klenk H.P."/>
            <person name="Zhou Y."/>
            <person name="Lilburn T.G."/>
            <person name="Beck B.J."/>
            <person name="De Vos P."/>
            <person name="Vandamme P."/>
            <person name="Eisen J.A."/>
            <person name="Garrity G."/>
            <person name="Hugenholtz P."/>
            <person name="Kyrpides N.C."/>
        </authorList>
    </citation>
    <scope>NUCLEOTIDE SEQUENCE [LARGE SCALE GENOMIC DNA]</scope>
    <source>
        <strain evidence="2 3">VKM Ac-2572</strain>
    </source>
</reference>
<dbReference type="Proteomes" id="UP000294508">
    <property type="component" value="Unassembled WGS sequence"/>
</dbReference>
<dbReference type="EMBL" id="SLWN01000013">
    <property type="protein sequence ID" value="TCO19661.1"/>
    <property type="molecule type" value="Genomic_DNA"/>
</dbReference>
<keyword evidence="3" id="KW-1185">Reference proteome</keyword>